<feature type="transmembrane region" description="Helical" evidence="1">
    <location>
        <begin position="349"/>
        <end position="367"/>
    </location>
</feature>
<name>A0A6A6ZE29_9PLEO</name>
<sequence>WHSGVAGFSLLAATVLIANISALIWVAKNLDDTPFATIATNSCKSIENSLFRIHLGINVLSAGLLAGSNYCMQCLTSPTREEVDAAHAKHSYLNIGILSWRNVIWFRKRRAILLTSLLASSVPLHSLHLISPTNTPQIQFFYRLGALQDLVADNQIFNRSRWANISVTECKNYQDYESDRGSLLVVTDSNSTQPAVGRARRLETAKSDFNSSVLEYHSGGYDFQYYEREGWPFPASYCLSLKVPGRCRLQIHLWLLVAVVVLNFFKLACFLGTFSEQRGTPFMTVGDAIASFMRYPCALSNGMCLLSEGGVMKTLEERKHDEDSETVRHSRRFQRKHWRYYHSVSFTRWVVYATSCGLVILASAYYYNEIISRYRSFRMQYNFQALRELGLGKFNVDSSGTIVPPWCYLYTSPRQFKCQLEQSNTFHMIMGSIPQVITSTIYIAVNYLFTVMIHLRDWTRLALRKHPLRVSDPEPNSAQVSTYWLSLPYQYSIPLLISSIAIGWLVSQSLFYYRFTWYDDNGLFVNLWDASTDNPAVLPGREYGLGYSALGVICSIISGVMVLGVSLAVGLTKCTPGLPLGPTNSFVIAAACHPPENDRHAARNLVRWGAVSTGHDAEQDATGHCTITSRRVEVPIEGRWYA</sequence>
<dbReference type="EMBL" id="MU006251">
    <property type="protein sequence ID" value="KAF2818535.1"/>
    <property type="molecule type" value="Genomic_DNA"/>
</dbReference>
<dbReference type="InterPro" id="IPR046623">
    <property type="entry name" value="DUF6536"/>
</dbReference>
<feature type="transmembrane region" description="Helical" evidence="1">
    <location>
        <begin position="251"/>
        <end position="274"/>
    </location>
</feature>
<evidence type="ECO:0000313" key="3">
    <source>
        <dbReference type="EMBL" id="KAF2818535.1"/>
    </source>
</evidence>
<feature type="non-terminal residue" evidence="3">
    <location>
        <position position="1"/>
    </location>
</feature>
<accession>A0A6A6ZE29</accession>
<dbReference type="OrthoDB" id="5429634at2759"/>
<keyword evidence="1" id="KW-0472">Membrane</keyword>
<evidence type="ECO:0000259" key="2">
    <source>
        <dbReference type="Pfam" id="PF20163"/>
    </source>
</evidence>
<evidence type="ECO:0000256" key="1">
    <source>
        <dbReference type="SAM" id="Phobius"/>
    </source>
</evidence>
<dbReference type="Pfam" id="PF20163">
    <property type="entry name" value="DUF6536"/>
    <property type="match status" value="1"/>
</dbReference>
<feature type="transmembrane region" description="Helical" evidence="1">
    <location>
        <begin position="6"/>
        <end position="27"/>
    </location>
</feature>
<dbReference type="PANTHER" id="PTHR35395:SF1">
    <property type="entry name" value="DUF6536 DOMAIN-CONTAINING PROTEIN"/>
    <property type="match status" value="1"/>
</dbReference>
<dbReference type="Proteomes" id="UP000799424">
    <property type="component" value="Unassembled WGS sequence"/>
</dbReference>
<feature type="domain" description="DUF6536" evidence="2">
    <location>
        <begin position="1"/>
        <end position="127"/>
    </location>
</feature>
<protein>
    <recommendedName>
        <fullName evidence="2">DUF6536 domain-containing protein</fullName>
    </recommendedName>
</protein>
<proteinExistence type="predicted"/>
<organism evidence="3 4">
    <name type="scientific">Ophiobolus disseminans</name>
    <dbReference type="NCBI Taxonomy" id="1469910"/>
    <lineage>
        <taxon>Eukaryota</taxon>
        <taxon>Fungi</taxon>
        <taxon>Dikarya</taxon>
        <taxon>Ascomycota</taxon>
        <taxon>Pezizomycotina</taxon>
        <taxon>Dothideomycetes</taxon>
        <taxon>Pleosporomycetidae</taxon>
        <taxon>Pleosporales</taxon>
        <taxon>Pleosporineae</taxon>
        <taxon>Phaeosphaeriaceae</taxon>
        <taxon>Ophiobolus</taxon>
    </lineage>
</organism>
<dbReference type="AlphaFoldDB" id="A0A6A6ZE29"/>
<gene>
    <name evidence="3" type="ORF">CC86DRAFT_308942</name>
</gene>
<feature type="transmembrane region" description="Helical" evidence="1">
    <location>
        <begin position="493"/>
        <end position="513"/>
    </location>
</feature>
<keyword evidence="1" id="KW-1133">Transmembrane helix</keyword>
<keyword evidence="1" id="KW-0812">Transmembrane</keyword>
<keyword evidence="4" id="KW-1185">Reference proteome</keyword>
<evidence type="ECO:0000313" key="4">
    <source>
        <dbReference type="Proteomes" id="UP000799424"/>
    </source>
</evidence>
<reference evidence="3" key="1">
    <citation type="journal article" date="2020" name="Stud. Mycol.">
        <title>101 Dothideomycetes genomes: a test case for predicting lifestyles and emergence of pathogens.</title>
        <authorList>
            <person name="Haridas S."/>
            <person name="Albert R."/>
            <person name="Binder M."/>
            <person name="Bloem J."/>
            <person name="Labutti K."/>
            <person name="Salamov A."/>
            <person name="Andreopoulos B."/>
            <person name="Baker S."/>
            <person name="Barry K."/>
            <person name="Bills G."/>
            <person name="Bluhm B."/>
            <person name="Cannon C."/>
            <person name="Castanera R."/>
            <person name="Culley D."/>
            <person name="Daum C."/>
            <person name="Ezra D."/>
            <person name="Gonzalez J."/>
            <person name="Henrissat B."/>
            <person name="Kuo A."/>
            <person name="Liang C."/>
            <person name="Lipzen A."/>
            <person name="Lutzoni F."/>
            <person name="Magnuson J."/>
            <person name="Mondo S."/>
            <person name="Nolan M."/>
            <person name="Ohm R."/>
            <person name="Pangilinan J."/>
            <person name="Park H.-J."/>
            <person name="Ramirez L."/>
            <person name="Alfaro M."/>
            <person name="Sun H."/>
            <person name="Tritt A."/>
            <person name="Yoshinaga Y."/>
            <person name="Zwiers L.-H."/>
            <person name="Turgeon B."/>
            <person name="Goodwin S."/>
            <person name="Spatafora J."/>
            <person name="Crous P."/>
            <person name="Grigoriev I."/>
        </authorList>
    </citation>
    <scope>NUCLEOTIDE SEQUENCE</scope>
    <source>
        <strain evidence="3">CBS 113818</strain>
    </source>
</reference>
<dbReference type="PANTHER" id="PTHR35395">
    <property type="entry name" value="DUF6536 DOMAIN-CONTAINING PROTEIN"/>
    <property type="match status" value="1"/>
</dbReference>
<feature type="transmembrane region" description="Helical" evidence="1">
    <location>
        <begin position="547"/>
        <end position="571"/>
    </location>
</feature>
<feature type="transmembrane region" description="Helical" evidence="1">
    <location>
        <begin position="436"/>
        <end position="455"/>
    </location>
</feature>